<name>A0ABR2M7S8_9ASPA</name>
<proteinExistence type="predicted"/>
<evidence type="ECO:0008006" key="4">
    <source>
        <dbReference type="Google" id="ProtNLM"/>
    </source>
</evidence>
<dbReference type="Gene3D" id="2.80.10.50">
    <property type="match status" value="2"/>
</dbReference>
<feature type="compositionally biased region" description="Pro residues" evidence="1">
    <location>
        <begin position="73"/>
        <end position="98"/>
    </location>
</feature>
<feature type="compositionally biased region" description="Pro residues" evidence="1">
    <location>
        <begin position="32"/>
        <end position="57"/>
    </location>
</feature>
<dbReference type="EMBL" id="JBBWWR010000011">
    <property type="protein sequence ID" value="KAK8959951.1"/>
    <property type="molecule type" value="Genomic_DNA"/>
</dbReference>
<evidence type="ECO:0000256" key="1">
    <source>
        <dbReference type="SAM" id="MobiDB-lite"/>
    </source>
</evidence>
<comment type="caution">
    <text evidence="2">The sequence shown here is derived from an EMBL/GenBank/DDBJ whole genome shotgun (WGS) entry which is preliminary data.</text>
</comment>
<evidence type="ECO:0000313" key="3">
    <source>
        <dbReference type="Proteomes" id="UP001412067"/>
    </source>
</evidence>
<accession>A0ABR2M7S8</accession>
<protein>
    <recommendedName>
        <fullName evidence="4">Ricin B-like lectin R40G3</fullName>
    </recommendedName>
</protein>
<dbReference type="CDD" id="cd23431">
    <property type="entry name" value="beta-trefoil_Ricin_AtEULS3-like"/>
    <property type="match status" value="2"/>
</dbReference>
<evidence type="ECO:0000313" key="2">
    <source>
        <dbReference type="EMBL" id="KAK8959951.1"/>
    </source>
</evidence>
<dbReference type="InterPro" id="IPR035992">
    <property type="entry name" value="Ricin_B-like_lectins"/>
</dbReference>
<reference evidence="2 3" key="1">
    <citation type="journal article" date="2022" name="Nat. Plants">
        <title>Genomes of leafy and leafless Platanthera orchids illuminate the evolution of mycoheterotrophy.</title>
        <authorList>
            <person name="Li M.H."/>
            <person name="Liu K.W."/>
            <person name="Li Z."/>
            <person name="Lu H.C."/>
            <person name="Ye Q.L."/>
            <person name="Zhang D."/>
            <person name="Wang J.Y."/>
            <person name="Li Y.F."/>
            <person name="Zhong Z.M."/>
            <person name="Liu X."/>
            <person name="Yu X."/>
            <person name="Liu D.K."/>
            <person name="Tu X.D."/>
            <person name="Liu B."/>
            <person name="Hao Y."/>
            <person name="Liao X.Y."/>
            <person name="Jiang Y.T."/>
            <person name="Sun W.H."/>
            <person name="Chen J."/>
            <person name="Chen Y.Q."/>
            <person name="Ai Y."/>
            <person name="Zhai J.W."/>
            <person name="Wu S.S."/>
            <person name="Zhou Z."/>
            <person name="Hsiao Y.Y."/>
            <person name="Wu W.L."/>
            <person name="Chen Y.Y."/>
            <person name="Lin Y.F."/>
            <person name="Hsu J.L."/>
            <person name="Li C.Y."/>
            <person name="Wang Z.W."/>
            <person name="Zhao X."/>
            <person name="Zhong W.Y."/>
            <person name="Ma X.K."/>
            <person name="Ma L."/>
            <person name="Huang J."/>
            <person name="Chen G.Z."/>
            <person name="Huang M.Z."/>
            <person name="Huang L."/>
            <person name="Peng D.H."/>
            <person name="Luo Y.B."/>
            <person name="Zou S.Q."/>
            <person name="Chen S.P."/>
            <person name="Lan S."/>
            <person name="Tsai W.C."/>
            <person name="Van de Peer Y."/>
            <person name="Liu Z.J."/>
        </authorList>
    </citation>
    <scope>NUCLEOTIDE SEQUENCE [LARGE SCALE GENOMIC DNA]</scope>
    <source>
        <strain evidence="2">Lor288</strain>
    </source>
</reference>
<keyword evidence="3" id="KW-1185">Reference proteome</keyword>
<feature type="compositionally biased region" description="Basic and acidic residues" evidence="1">
    <location>
        <begin position="10"/>
        <end position="19"/>
    </location>
</feature>
<dbReference type="PANTHER" id="PTHR31257:SF2">
    <property type="entry name" value="RICIN B-LIKE LECTIN EULS3"/>
    <property type="match status" value="1"/>
</dbReference>
<gene>
    <name evidence="2" type="ORF">KSP40_PGU012550</name>
</gene>
<feature type="compositionally biased region" description="Low complexity" evidence="1">
    <location>
        <begin position="99"/>
        <end position="115"/>
    </location>
</feature>
<dbReference type="PANTHER" id="PTHR31257">
    <property type="entry name" value="RICIN B-LIKE LECTIN EULS3"/>
    <property type="match status" value="1"/>
</dbReference>
<sequence>MSFFRHHRHGDNENRKDETPPVYSQPPAGYSQPPPSYTQPPPSYTQPPPSYTQPPPSYTQHPPTYSHSQPGYSAPPPAAYSQQPYPPTYTQHPPPYSQQPPAYSPAAPAASGSYAGSNNATVRVYTKAGENYSLSIRDGTVVLAPTNPNPNLQHWYKDFRWATQVKDDENLPGFALINKATGLAIKHSLGPTHPVRLVPYNPDYLDESVLWTESHETGEGFRAIRMVNNTRLNFDAFHGDKKHGGVHDGTTIVLWEWAKGNNQQWKIVPYYCKFSRAYPYGEGEISTSNRIYTKAGKSYSLSIRDDTVVLAMTNPQDEYQHWYKDFRWGNEAKDEEGHHAFALINKATGLAIKHSLGATHPVRLWPFNPTYLDESILWTESHDTGKGYRSIRMVNNTRLGLDAFHGDKNHGGVHDGTVVVLWEFLNGKNQRWKIDPYYCEYSSPTS</sequence>
<dbReference type="SUPFAM" id="SSF50370">
    <property type="entry name" value="Ricin B-like lectins"/>
    <property type="match status" value="2"/>
</dbReference>
<organism evidence="2 3">
    <name type="scientific">Platanthera guangdongensis</name>
    <dbReference type="NCBI Taxonomy" id="2320717"/>
    <lineage>
        <taxon>Eukaryota</taxon>
        <taxon>Viridiplantae</taxon>
        <taxon>Streptophyta</taxon>
        <taxon>Embryophyta</taxon>
        <taxon>Tracheophyta</taxon>
        <taxon>Spermatophyta</taxon>
        <taxon>Magnoliopsida</taxon>
        <taxon>Liliopsida</taxon>
        <taxon>Asparagales</taxon>
        <taxon>Orchidaceae</taxon>
        <taxon>Orchidoideae</taxon>
        <taxon>Orchideae</taxon>
        <taxon>Orchidinae</taxon>
        <taxon>Platanthera</taxon>
    </lineage>
</organism>
<dbReference type="InterPro" id="IPR040249">
    <property type="entry name" value="Ricin_B-like_lectin_EULS3-like"/>
</dbReference>
<feature type="region of interest" description="Disordered" evidence="1">
    <location>
        <begin position="1"/>
        <end position="116"/>
    </location>
</feature>
<dbReference type="Proteomes" id="UP001412067">
    <property type="component" value="Unassembled WGS sequence"/>
</dbReference>